<proteinExistence type="predicted"/>
<dbReference type="Proteomes" id="UP000321222">
    <property type="component" value="Chromosome"/>
</dbReference>
<dbReference type="PANTHER" id="PTHR32305:SF15">
    <property type="entry name" value="PROTEIN RHSA-RELATED"/>
    <property type="match status" value="1"/>
</dbReference>
<dbReference type="InterPro" id="IPR050708">
    <property type="entry name" value="T6SS_VgrG/RHS"/>
</dbReference>
<evidence type="ECO:0000313" key="1">
    <source>
        <dbReference type="EMBL" id="QEE51499.1"/>
    </source>
</evidence>
<dbReference type="InterPro" id="IPR022385">
    <property type="entry name" value="Rhs_assc_core"/>
</dbReference>
<name>A0A5B9FYN4_9FLAO</name>
<accession>A0A5B9FYN4</accession>
<evidence type="ECO:0000313" key="2">
    <source>
        <dbReference type="Proteomes" id="UP000321222"/>
    </source>
</evidence>
<dbReference type="OrthoDB" id="2972467at2"/>
<reference evidence="1 2" key="1">
    <citation type="submission" date="2019-08" db="EMBL/GenBank/DDBJ databases">
        <title>Flavobacterium alkalisoli sp. nov., isolated from rhizosphere soil of Suaeda salsa.</title>
        <authorList>
            <person name="Sun J.-Q."/>
            <person name="Xu L."/>
        </authorList>
    </citation>
    <scope>NUCLEOTIDE SEQUENCE [LARGE SCALE GENOMIC DNA]</scope>
    <source>
        <strain evidence="1 2">XS-5</strain>
    </source>
</reference>
<sequence>MLDFREQKFSWFFGETLVEEHTNSNNSPFKFNGKEFDEETGNYYYPARYYDPKWSIFTSVDPLAESQPGKSSYHYCSNNPISRIDSSGMLDGDIFNLRGEKIGSDGIDDKKVYLMYTFSSNSYSKDFSEMLIDGTGSPEV</sequence>
<organism evidence="1 2">
    <name type="scientific">Flavobacterium alkalisoli</name>
    <dbReference type="NCBI Taxonomy" id="2602769"/>
    <lineage>
        <taxon>Bacteria</taxon>
        <taxon>Pseudomonadati</taxon>
        <taxon>Bacteroidota</taxon>
        <taxon>Flavobacteriia</taxon>
        <taxon>Flavobacteriales</taxon>
        <taxon>Flavobacteriaceae</taxon>
        <taxon>Flavobacterium</taxon>
    </lineage>
</organism>
<dbReference type="Gene3D" id="2.180.10.10">
    <property type="entry name" value="RHS repeat-associated core"/>
    <property type="match status" value="1"/>
</dbReference>
<dbReference type="KEGG" id="fak:FUA48_09630"/>
<keyword evidence="2" id="KW-1185">Reference proteome</keyword>
<dbReference type="EMBL" id="CP042831">
    <property type="protein sequence ID" value="QEE51499.1"/>
    <property type="molecule type" value="Genomic_DNA"/>
</dbReference>
<dbReference type="AlphaFoldDB" id="A0A5B9FYN4"/>
<dbReference type="NCBIfam" id="TIGR03696">
    <property type="entry name" value="Rhs_assc_core"/>
    <property type="match status" value="1"/>
</dbReference>
<dbReference type="PANTHER" id="PTHR32305">
    <property type="match status" value="1"/>
</dbReference>
<gene>
    <name evidence="1" type="ORF">FUA48_09630</name>
</gene>
<protein>
    <submittedName>
        <fullName evidence="1">RHS repeat-associated core domain-containing protein</fullName>
    </submittedName>
</protein>